<feature type="transmembrane region" description="Helical" evidence="6">
    <location>
        <begin position="653"/>
        <end position="673"/>
    </location>
</feature>
<dbReference type="Pfam" id="PF00083">
    <property type="entry name" value="Sugar_tr"/>
    <property type="match status" value="1"/>
</dbReference>
<evidence type="ECO:0000256" key="3">
    <source>
        <dbReference type="ARBA" id="ARBA00022989"/>
    </source>
</evidence>
<evidence type="ECO:0000256" key="6">
    <source>
        <dbReference type="SAM" id="Phobius"/>
    </source>
</evidence>
<feature type="transmembrane region" description="Helical" evidence="6">
    <location>
        <begin position="685"/>
        <end position="704"/>
    </location>
</feature>
<protein>
    <submittedName>
        <fullName evidence="7">Facilitated trehalose transporter Tret1</fullName>
    </submittedName>
</protein>
<feature type="transmembrane region" description="Helical" evidence="6">
    <location>
        <begin position="620"/>
        <end position="641"/>
    </location>
</feature>
<feature type="compositionally biased region" description="Basic and acidic residues" evidence="5">
    <location>
        <begin position="40"/>
        <end position="52"/>
    </location>
</feature>
<sequence length="848" mass="96595">MTLQGGDEISSESNRRDPLPDLVQSKKDPWSKYPKVRKVGRIENKHPSKFFEQKNAQKTSPTVSPSVHSHTHGKSHITQNGIEQEDVQQASPTLAHNQWRNQIGSNCSNQKDSEKISDAHTQWKSHPGPNRIEQNFTEKNSPTLSHTQWKSQIEHNGIEEVNSRKISDTLIPTRWVNQIGPNGEKYMIKVKSDCEICPTNKLVPIRTYSVPRFHNCDSTEEKGDYALYNYDTLRDRNTIINTEINRRKATRNFADDTEVSCRKSDGIESSSNSNDGEGREKKNSTSEGGREGRVKKDSVSVSIHEEIRKSFSRTRSLSVTMLKNIFKKSKTFHSSSDTLISSRTTNAADAIIPNFIFKYHTEDVDDPLPQSAKGGRLRQCYAAISMGMNTLVCGILLGLLVCNNSISTLLQACNINLRHQALLLFWLKYVFVGGCFVSCLFWWQVINYIGRKVTNLLSTFLLLVSFMIFLVSEDSICIVLSFVLGGICCSNGFINSYFYLPECVEEKMFMPTSVIFSSMMFIGMYVTQLVLMCFTFHCLVYVSITFLFLSFVLVSSLPESPAFYFKKNDVKNAHKSITWFKDRKNELLVSYEMTIVLSKFTEKNKSLSWSCFSCKANMHALYLSLVLMFATALNTSVFFKLYPTIGNLFTGNLKPFVVDCSIFILPISILVVLKQVIVNTKRKKLLVTSYSLLTISLVLLSIFWNFVSFRRSGEDVVQMFVDWLILLSFGLFTVSFLLSSFIIPHVLYFEIFSHETMSSCLSVLYGFGSLLTLGFIFLSPYVDFVGFGTSLFIMSIFFLILIKLITIYLPETKDENFSKIRKRFRRIKNLQKKKKVSIFTIGDGEIDV</sequence>
<reference evidence="7" key="1">
    <citation type="submission" date="2021-05" db="EMBL/GenBank/DDBJ databases">
        <authorList>
            <person name="Alioto T."/>
            <person name="Alioto T."/>
            <person name="Gomez Garrido J."/>
        </authorList>
    </citation>
    <scope>NUCLEOTIDE SEQUENCE</scope>
</reference>
<proteinExistence type="predicted"/>
<feature type="transmembrane region" description="Helical" evidence="6">
    <location>
        <begin position="784"/>
        <end position="809"/>
    </location>
</feature>
<feature type="compositionally biased region" description="Polar residues" evidence="5">
    <location>
        <begin position="54"/>
        <end position="68"/>
    </location>
</feature>
<dbReference type="InterPro" id="IPR005828">
    <property type="entry name" value="MFS_sugar_transport-like"/>
</dbReference>
<dbReference type="EMBL" id="HBUF01191536">
    <property type="protein sequence ID" value="CAG6658514.1"/>
    <property type="molecule type" value="Transcribed_RNA"/>
</dbReference>
<name>A0A8D8S1Z0_9HEMI</name>
<keyword evidence="4 6" id="KW-0472">Membrane</keyword>
<feature type="region of interest" description="Disordered" evidence="5">
    <location>
        <begin position="255"/>
        <end position="299"/>
    </location>
</feature>
<dbReference type="EMBL" id="HBUF01364744">
    <property type="protein sequence ID" value="CAG6722934.1"/>
    <property type="molecule type" value="Transcribed_RNA"/>
</dbReference>
<dbReference type="GO" id="GO:0016020">
    <property type="term" value="C:membrane"/>
    <property type="evidence" value="ECO:0007669"/>
    <property type="project" value="UniProtKB-SubCell"/>
</dbReference>
<feature type="region of interest" description="Disordered" evidence="5">
    <location>
        <begin position="105"/>
        <end position="145"/>
    </location>
</feature>
<dbReference type="PANTHER" id="PTHR48021">
    <property type="match status" value="1"/>
</dbReference>
<keyword evidence="3 6" id="KW-1133">Transmembrane helix</keyword>
<dbReference type="SUPFAM" id="SSF103473">
    <property type="entry name" value="MFS general substrate transporter"/>
    <property type="match status" value="1"/>
</dbReference>
<dbReference type="InterPro" id="IPR036259">
    <property type="entry name" value="MFS_trans_sf"/>
</dbReference>
<dbReference type="PANTHER" id="PTHR48021:SF1">
    <property type="entry name" value="GH07001P-RELATED"/>
    <property type="match status" value="1"/>
</dbReference>
<organism evidence="7">
    <name type="scientific">Cacopsylla melanoneura</name>
    <dbReference type="NCBI Taxonomy" id="428564"/>
    <lineage>
        <taxon>Eukaryota</taxon>
        <taxon>Metazoa</taxon>
        <taxon>Ecdysozoa</taxon>
        <taxon>Arthropoda</taxon>
        <taxon>Hexapoda</taxon>
        <taxon>Insecta</taxon>
        <taxon>Pterygota</taxon>
        <taxon>Neoptera</taxon>
        <taxon>Paraneoptera</taxon>
        <taxon>Hemiptera</taxon>
        <taxon>Sternorrhyncha</taxon>
        <taxon>Psylloidea</taxon>
        <taxon>Psyllidae</taxon>
        <taxon>Psyllinae</taxon>
        <taxon>Cacopsylla</taxon>
    </lineage>
</organism>
<feature type="compositionally biased region" description="Basic and acidic residues" evidence="5">
    <location>
        <begin position="13"/>
        <end position="30"/>
    </location>
</feature>
<feature type="transmembrane region" description="Helical" evidence="6">
    <location>
        <begin position="455"/>
        <end position="472"/>
    </location>
</feature>
<evidence type="ECO:0000256" key="2">
    <source>
        <dbReference type="ARBA" id="ARBA00022692"/>
    </source>
</evidence>
<feature type="compositionally biased region" description="Basic and acidic residues" evidence="5">
    <location>
        <begin position="276"/>
        <end position="299"/>
    </location>
</feature>
<evidence type="ECO:0000256" key="4">
    <source>
        <dbReference type="ARBA" id="ARBA00023136"/>
    </source>
</evidence>
<feature type="compositionally biased region" description="Polar residues" evidence="5">
    <location>
        <begin position="132"/>
        <end position="145"/>
    </location>
</feature>
<comment type="subcellular location">
    <subcellularLocation>
        <location evidence="1">Membrane</location>
    </subcellularLocation>
</comment>
<accession>A0A8D8S1Z0</accession>
<dbReference type="EMBL" id="HBUF01191534">
    <property type="protein sequence ID" value="CAG6658512.1"/>
    <property type="molecule type" value="Transcribed_RNA"/>
</dbReference>
<feature type="transmembrane region" description="Helical" evidence="6">
    <location>
        <begin position="421"/>
        <end position="443"/>
    </location>
</feature>
<feature type="region of interest" description="Disordered" evidence="5">
    <location>
        <begin position="1"/>
        <end position="76"/>
    </location>
</feature>
<dbReference type="EMBL" id="HBUF01046555">
    <property type="protein sequence ID" value="CAG6619921.1"/>
    <property type="molecule type" value="Transcribed_RNA"/>
</dbReference>
<dbReference type="EMBL" id="HBUF01364743">
    <property type="protein sequence ID" value="CAG6722933.1"/>
    <property type="molecule type" value="Transcribed_RNA"/>
</dbReference>
<dbReference type="InterPro" id="IPR050549">
    <property type="entry name" value="MFS_Trehalose_Transporter"/>
</dbReference>
<evidence type="ECO:0000313" key="7">
    <source>
        <dbReference type="EMBL" id="CAG6658512.1"/>
    </source>
</evidence>
<feature type="transmembrane region" description="Helical" evidence="6">
    <location>
        <begin position="478"/>
        <end position="500"/>
    </location>
</feature>
<feature type="transmembrane region" description="Helical" evidence="6">
    <location>
        <begin position="380"/>
        <end position="401"/>
    </location>
</feature>
<dbReference type="EMBL" id="HBUF01046556">
    <property type="protein sequence ID" value="CAG6619922.1"/>
    <property type="molecule type" value="Transcribed_RNA"/>
</dbReference>
<dbReference type="GO" id="GO:0022857">
    <property type="term" value="F:transmembrane transporter activity"/>
    <property type="evidence" value="ECO:0007669"/>
    <property type="project" value="InterPro"/>
</dbReference>
<keyword evidence="2 6" id="KW-0812">Transmembrane</keyword>
<evidence type="ECO:0000256" key="1">
    <source>
        <dbReference type="ARBA" id="ARBA00004370"/>
    </source>
</evidence>
<dbReference type="Gene3D" id="1.20.1250.20">
    <property type="entry name" value="MFS general substrate transporter like domains"/>
    <property type="match status" value="1"/>
</dbReference>
<dbReference type="AlphaFoldDB" id="A0A8D8S1Z0"/>
<feature type="transmembrane region" description="Helical" evidence="6">
    <location>
        <begin position="760"/>
        <end position="778"/>
    </location>
</feature>
<dbReference type="EMBL" id="HBUF01191535">
    <property type="protein sequence ID" value="CAG6658513.1"/>
    <property type="molecule type" value="Transcribed_RNA"/>
</dbReference>
<feature type="transmembrane region" description="Helical" evidence="6">
    <location>
        <begin position="724"/>
        <end position="748"/>
    </location>
</feature>
<evidence type="ECO:0000256" key="5">
    <source>
        <dbReference type="SAM" id="MobiDB-lite"/>
    </source>
</evidence>